<dbReference type="SUPFAM" id="SSF48056">
    <property type="entry name" value="Di-copper centre-containing domain"/>
    <property type="match status" value="1"/>
</dbReference>
<dbReference type="Gene3D" id="1.10.1280.10">
    <property type="entry name" value="Di-copper center containing domain from catechol oxidase"/>
    <property type="match status" value="1"/>
</dbReference>
<evidence type="ECO:0000313" key="5">
    <source>
        <dbReference type="Proteomes" id="UP001174694"/>
    </source>
</evidence>
<proteinExistence type="predicted"/>
<dbReference type="GO" id="GO:0046872">
    <property type="term" value="F:metal ion binding"/>
    <property type="evidence" value="ECO:0007669"/>
    <property type="project" value="UniProtKB-KW"/>
</dbReference>
<feature type="domain" description="Tyrosinase copper-binding" evidence="3">
    <location>
        <begin position="167"/>
        <end position="178"/>
    </location>
</feature>
<evidence type="ECO:0000259" key="2">
    <source>
        <dbReference type="PROSITE" id="PS00497"/>
    </source>
</evidence>
<name>A0AA38RDI6_9PEZI</name>
<dbReference type="AlphaFoldDB" id="A0AA38RDI6"/>
<dbReference type="InterPro" id="IPR008922">
    <property type="entry name" value="Di-copper_centre_dom_sf"/>
</dbReference>
<dbReference type="Proteomes" id="UP001174694">
    <property type="component" value="Unassembled WGS sequence"/>
</dbReference>
<evidence type="ECO:0000259" key="3">
    <source>
        <dbReference type="PROSITE" id="PS00498"/>
    </source>
</evidence>
<feature type="domain" description="Tyrosinase copper-binding" evidence="2">
    <location>
        <begin position="10"/>
        <end position="27"/>
    </location>
</feature>
<dbReference type="PRINTS" id="PR00092">
    <property type="entry name" value="TYROSINASE"/>
</dbReference>
<comment type="caution">
    <text evidence="4">The sequence shown here is derived from an EMBL/GenBank/DDBJ whole genome shotgun (WGS) entry which is preliminary data.</text>
</comment>
<gene>
    <name evidence="4" type="ORF">NKR23_g6599</name>
</gene>
<dbReference type="Pfam" id="PF00264">
    <property type="entry name" value="Tyrosinase"/>
    <property type="match status" value="1"/>
</dbReference>
<keyword evidence="5" id="KW-1185">Reference proteome</keyword>
<organism evidence="4 5">
    <name type="scientific">Pleurostoma richardsiae</name>
    <dbReference type="NCBI Taxonomy" id="41990"/>
    <lineage>
        <taxon>Eukaryota</taxon>
        <taxon>Fungi</taxon>
        <taxon>Dikarya</taxon>
        <taxon>Ascomycota</taxon>
        <taxon>Pezizomycotina</taxon>
        <taxon>Sordariomycetes</taxon>
        <taxon>Sordariomycetidae</taxon>
        <taxon>Calosphaeriales</taxon>
        <taxon>Pleurostomataceae</taxon>
        <taxon>Pleurostoma</taxon>
    </lineage>
</organism>
<dbReference type="InterPro" id="IPR050316">
    <property type="entry name" value="Tyrosinase/Hemocyanin"/>
</dbReference>
<dbReference type="PANTHER" id="PTHR11474:SF127">
    <property type="entry name" value="TYROSINASE COPPER-BINDING DOMAIN-CONTAINING PROTEIN"/>
    <property type="match status" value="1"/>
</dbReference>
<dbReference type="EMBL" id="JANBVO010000019">
    <property type="protein sequence ID" value="KAJ9143376.1"/>
    <property type="molecule type" value="Genomic_DNA"/>
</dbReference>
<sequence length="241" mass="28084">MPTTSRSWCHRSASFLPWHRYTLLVWETALRKHCEYEGQIPYWDWTMDWNDLANSSIWDDTTGFGGDGDPHGQVTVGEGRCVTAGPFTELRPIMYNHTYVRHCLSRGFRDGNTTGRLPSSPFRPEAIGKIVRKPTYKEFVKDVEYRLHNTMHTSIAGDFLALTAANDPIFFVHHAQLDHLWWRWQQENPRKRLKEYEGKHMFNSTDENASLDDMLLYGGFAEDIPVSKIMDTEKGVLCYRY</sequence>
<dbReference type="PROSITE" id="PS00497">
    <property type="entry name" value="TYROSINASE_1"/>
    <property type="match status" value="1"/>
</dbReference>
<evidence type="ECO:0000256" key="1">
    <source>
        <dbReference type="ARBA" id="ARBA00022723"/>
    </source>
</evidence>
<dbReference type="InterPro" id="IPR002227">
    <property type="entry name" value="Tyrosinase_Cu-bd"/>
</dbReference>
<accession>A0AA38RDI6</accession>
<evidence type="ECO:0000313" key="4">
    <source>
        <dbReference type="EMBL" id="KAJ9143376.1"/>
    </source>
</evidence>
<keyword evidence="1" id="KW-0479">Metal-binding</keyword>
<dbReference type="PANTHER" id="PTHR11474">
    <property type="entry name" value="TYROSINASE FAMILY MEMBER"/>
    <property type="match status" value="1"/>
</dbReference>
<protein>
    <submittedName>
        <fullName evidence="4">Tyrosinase</fullName>
    </submittedName>
</protein>
<reference evidence="4" key="1">
    <citation type="submission" date="2022-07" db="EMBL/GenBank/DDBJ databases">
        <title>Fungi with potential for degradation of polypropylene.</title>
        <authorList>
            <person name="Gostincar C."/>
        </authorList>
    </citation>
    <scope>NUCLEOTIDE SEQUENCE</scope>
    <source>
        <strain evidence="4">EXF-13308</strain>
    </source>
</reference>
<dbReference type="GO" id="GO:0016491">
    <property type="term" value="F:oxidoreductase activity"/>
    <property type="evidence" value="ECO:0007669"/>
    <property type="project" value="InterPro"/>
</dbReference>
<dbReference type="PROSITE" id="PS00498">
    <property type="entry name" value="TYROSINASE_2"/>
    <property type="match status" value="1"/>
</dbReference>